<dbReference type="EMBL" id="CAIIXF020000004">
    <property type="protein sequence ID" value="CAH1781627.1"/>
    <property type="molecule type" value="Genomic_DNA"/>
</dbReference>
<feature type="non-terminal residue" evidence="2">
    <location>
        <position position="145"/>
    </location>
</feature>
<dbReference type="PANTHER" id="PTHR46989:SF3">
    <property type="entry name" value="USPA DOMAIN-CONTAINING PROTEIN"/>
    <property type="match status" value="1"/>
</dbReference>
<sequence length="145" mass="16152">GYVGTLHNQSHYVIVINAHDVELPQIQESDALSHDGAILKCQTLLTKQREDRKNMMMAYKDEMEKKQMSGRIIVKEGTPGETIVKYARDEDVDIIIIGCGTNKGRSTMEYVTQHANCPVTRVPPKQAIQKDGALSNLVKQTITGI</sequence>
<dbReference type="AlphaFoldDB" id="A0A8J1UGD4"/>
<dbReference type="Gene3D" id="3.40.50.620">
    <property type="entry name" value="HUPs"/>
    <property type="match status" value="1"/>
</dbReference>
<dbReference type="InterPro" id="IPR006016">
    <property type="entry name" value="UspA"/>
</dbReference>
<dbReference type="Proteomes" id="UP000749559">
    <property type="component" value="Unassembled WGS sequence"/>
</dbReference>
<dbReference type="InterPro" id="IPR014729">
    <property type="entry name" value="Rossmann-like_a/b/a_fold"/>
</dbReference>
<evidence type="ECO:0000313" key="3">
    <source>
        <dbReference type="Proteomes" id="UP000749559"/>
    </source>
</evidence>
<dbReference type="PANTHER" id="PTHR46989">
    <property type="entry name" value="USP DOMAIN-CONTAINING PROTEIN"/>
    <property type="match status" value="1"/>
</dbReference>
<dbReference type="OrthoDB" id="843225at2759"/>
<protein>
    <recommendedName>
        <fullName evidence="1">UspA domain-containing protein</fullName>
    </recommendedName>
</protein>
<organism evidence="2 3">
    <name type="scientific">Owenia fusiformis</name>
    <name type="common">Polychaete worm</name>
    <dbReference type="NCBI Taxonomy" id="6347"/>
    <lineage>
        <taxon>Eukaryota</taxon>
        <taxon>Metazoa</taxon>
        <taxon>Spiralia</taxon>
        <taxon>Lophotrochozoa</taxon>
        <taxon>Annelida</taxon>
        <taxon>Polychaeta</taxon>
        <taxon>Sedentaria</taxon>
        <taxon>Canalipalpata</taxon>
        <taxon>Sabellida</taxon>
        <taxon>Oweniida</taxon>
        <taxon>Oweniidae</taxon>
        <taxon>Owenia</taxon>
    </lineage>
</organism>
<gene>
    <name evidence="2" type="ORF">OFUS_LOCUS8187</name>
</gene>
<dbReference type="SUPFAM" id="SSF52402">
    <property type="entry name" value="Adenine nucleotide alpha hydrolases-like"/>
    <property type="match status" value="1"/>
</dbReference>
<feature type="domain" description="UspA" evidence="1">
    <location>
        <begin position="51"/>
        <end position="123"/>
    </location>
</feature>
<name>A0A8J1UGD4_OWEFU</name>
<accession>A0A8J1UGD4</accession>
<keyword evidence="3" id="KW-1185">Reference proteome</keyword>
<evidence type="ECO:0000259" key="1">
    <source>
        <dbReference type="Pfam" id="PF00582"/>
    </source>
</evidence>
<proteinExistence type="predicted"/>
<reference evidence="2" key="1">
    <citation type="submission" date="2022-03" db="EMBL/GenBank/DDBJ databases">
        <authorList>
            <person name="Martin C."/>
        </authorList>
    </citation>
    <scope>NUCLEOTIDE SEQUENCE</scope>
</reference>
<evidence type="ECO:0000313" key="2">
    <source>
        <dbReference type="EMBL" id="CAH1781627.1"/>
    </source>
</evidence>
<comment type="caution">
    <text evidence="2">The sequence shown here is derived from an EMBL/GenBank/DDBJ whole genome shotgun (WGS) entry which is preliminary data.</text>
</comment>
<dbReference type="Pfam" id="PF00582">
    <property type="entry name" value="Usp"/>
    <property type="match status" value="1"/>
</dbReference>